<feature type="coiled-coil region" evidence="1">
    <location>
        <begin position="634"/>
        <end position="725"/>
    </location>
</feature>
<keyword evidence="2" id="KW-1133">Transmembrane helix</keyword>
<protein>
    <submittedName>
        <fullName evidence="3">Uncharacterized protein</fullName>
    </submittedName>
</protein>
<feature type="transmembrane region" description="Helical" evidence="2">
    <location>
        <begin position="150"/>
        <end position="171"/>
    </location>
</feature>
<gene>
    <name evidence="3" type="ORF">EFA69_06605</name>
</gene>
<evidence type="ECO:0000256" key="2">
    <source>
        <dbReference type="SAM" id="Phobius"/>
    </source>
</evidence>
<comment type="caution">
    <text evidence="3">The sequence shown here is derived from an EMBL/GenBank/DDBJ whole genome shotgun (WGS) entry which is preliminary data.</text>
</comment>
<sequence length="900" mass="98720">MALKSKYELKIEGTVQAIREVEELGDKLERIEQELGEAEEGTLAFERLTKELELTNIQSERAVKNLNTLNSQKMSGLRGTLSSIGNGFTSIASQATGASGGIDLLTKTTQALGIESDLLNSIIEKFGGVASSSFETAGKGATRFGTVTKVALASTGIGLLLVAVASLTAYFTKSAEGSEKLAMKLAYLKGVFTGIVNVLSDIGKGIADAFSDPEGTIDTMTDKVTNFFSALGQAATGNGAKLGIMLNDLWNGVKKVGDEIDKVGEKSVAIEKLTRAYQKTGIEISKQVAQLQGVVQMNEAVAQSDLRTQKERTDAANTAYRAKQQILTLQKQELQNNLNLLQLQNSQVAGGKKTSDMLKAEQDIRNEIQAKSNEAQLLELEREERIYTTKKEAADRIKDSLEAEYERKKLSNEVSLAEATTQEEKLRLHKATLDAQIEYNTKATAAYMTLEDTSDRAAALLSLTTEMNDAEREYTANVKATNEEYAKRQNDAQVKTSVGELENYKLKAVQAGLDKQYDLQLFYINKAKGQELKVLNDAYKKEISVKGLSNDELEAIHLDYINKKLALDQNYAAQVKTVEDGIKERKKADAEKEIADLQAKYETMNAVYEGFAQNVQAISDAFTNASLEAFDAKLAEVDIMIQSYREQMSALESEIQESESRVNDLEASLLTAKGAEREKIIQQLEQERKKQRQLAQERKAEDQRIKKAEQEKIRLEQEKEKSLAKQEILVQALTMVQHGLNAAKAIEAALDASKNGKFGWDNIAILAAATAGIIVSMAAIKSAAKKGFYDGGFTSKSISDGTEVGVVHANEYVLPAWMVRQNPVLVSQLESVRTQGKYSTGGMVAQNITQPSQTDLALVNQIQLLRNDIQTYSQTPIHVVATEVADVNARVADIKEYSVK</sequence>
<dbReference type="RefSeq" id="WP_123132316.1">
    <property type="nucleotide sequence ID" value="NZ_RJJE01000006.1"/>
</dbReference>
<keyword evidence="2" id="KW-0472">Membrane</keyword>
<dbReference type="EMBL" id="RJJE01000006">
    <property type="protein sequence ID" value="RNI30957.1"/>
    <property type="molecule type" value="Genomic_DNA"/>
</dbReference>
<keyword evidence="4" id="KW-1185">Reference proteome</keyword>
<evidence type="ECO:0000313" key="3">
    <source>
        <dbReference type="EMBL" id="RNI30957.1"/>
    </source>
</evidence>
<evidence type="ECO:0000313" key="4">
    <source>
        <dbReference type="Proteomes" id="UP000271010"/>
    </source>
</evidence>
<proteinExistence type="predicted"/>
<feature type="coiled-coil region" evidence="1">
    <location>
        <begin position="324"/>
        <end position="381"/>
    </location>
</feature>
<evidence type="ECO:0000256" key="1">
    <source>
        <dbReference type="SAM" id="Coils"/>
    </source>
</evidence>
<dbReference type="Proteomes" id="UP000271010">
    <property type="component" value="Unassembled WGS sequence"/>
</dbReference>
<accession>A0A3M9N0N3</accession>
<organism evidence="3 4">
    <name type="scientific">Rufibacter immobilis</name>
    <dbReference type="NCBI Taxonomy" id="1348778"/>
    <lineage>
        <taxon>Bacteria</taxon>
        <taxon>Pseudomonadati</taxon>
        <taxon>Bacteroidota</taxon>
        <taxon>Cytophagia</taxon>
        <taxon>Cytophagales</taxon>
        <taxon>Hymenobacteraceae</taxon>
        <taxon>Rufibacter</taxon>
    </lineage>
</organism>
<feature type="coiled-coil region" evidence="1">
    <location>
        <begin position="14"/>
        <end position="41"/>
    </location>
</feature>
<dbReference type="OrthoDB" id="975149at2"/>
<reference evidence="3 4" key="1">
    <citation type="submission" date="2018-11" db="EMBL/GenBank/DDBJ databases">
        <title>Rufibacter latericius sp. nov., isolated from water in Baiyang Lake.</title>
        <authorList>
            <person name="Yang Y."/>
        </authorList>
    </citation>
    <scope>NUCLEOTIDE SEQUENCE [LARGE SCALE GENOMIC DNA]</scope>
    <source>
        <strain evidence="3 4">MCC P1</strain>
    </source>
</reference>
<keyword evidence="1" id="KW-0175">Coiled coil</keyword>
<dbReference type="AlphaFoldDB" id="A0A3M9N0N3"/>
<name>A0A3M9N0N3_9BACT</name>
<keyword evidence="2" id="KW-0812">Transmembrane</keyword>